<feature type="compositionally biased region" description="Basic residues" evidence="2">
    <location>
        <begin position="344"/>
        <end position="354"/>
    </location>
</feature>
<proteinExistence type="predicted"/>
<dbReference type="PANTHER" id="PTHR46734">
    <property type="entry name" value="TELOMERIC REPEAT-BINDING FACTOR 1 TERF1"/>
    <property type="match status" value="1"/>
</dbReference>
<feature type="region of interest" description="Disordered" evidence="2">
    <location>
        <begin position="334"/>
        <end position="361"/>
    </location>
</feature>
<feature type="region of interest" description="Disordered" evidence="2">
    <location>
        <begin position="52"/>
        <end position="72"/>
    </location>
</feature>
<feature type="region of interest" description="Disordered" evidence="2">
    <location>
        <begin position="281"/>
        <end position="315"/>
    </location>
</feature>
<dbReference type="CDD" id="cd11660">
    <property type="entry name" value="SANT_TRF"/>
    <property type="match status" value="1"/>
</dbReference>
<dbReference type="EMBL" id="HBGD01000791">
    <property type="protein sequence ID" value="CAD9077416.1"/>
    <property type="molecule type" value="Transcribed_RNA"/>
</dbReference>
<dbReference type="Pfam" id="PF00249">
    <property type="entry name" value="Myb_DNA-binding"/>
    <property type="match status" value="1"/>
</dbReference>
<dbReference type="PANTHER" id="PTHR46734:SF1">
    <property type="entry name" value="TELOMERIC REPEAT-BINDING FACTOR 1"/>
    <property type="match status" value="1"/>
</dbReference>
<evidence type="ECO:0000313" key="5">
    <source>
        <dbReference type="EMBL" id="CAD9077416.1"/>
    </source>
</evidence>
<dbReference type="AlphaFoldDB" id="A0A7S1KL84"/>
<organism evidence="5">
    <name type="scientific">Percolomonas cosmopolitus</name>
    <dbReference type="NCBI Taxonomy" id="63605"/>
    <lineage>
        <taxon>Eukaryota</taxon>
        <taxon>Discoba</taxon>
        <taxon>Heterolobosea</taxon>
        <taxon>Tetramitia</taxon>
        <taxon>Eutetramitia</taxon>
        <taxon>Percolomonadidae</taxon>
        <taxon>Percolomonas</taxon>
    </lineage>
</organism>
<evidence type="ECO:0000256" key="1">
    <source>
        <dbReference type="ARBA" id="ARBA00023242"/>
    </source>
</evidence>
<dbReference type="InterPro" id="IPR001005">
    <property type="entry name" value="SANT/Myb"/>
</dbReference>
<name>A0A7S1KL84_9EUKA</name>
<dbReference type="InterPro" id="IPR009057">
    <property type="entry name" value="Homeodomain-like_sf"/>
</dbReference>
<accession>A0A7S1KL84</accession>
<reference evidence="5" key="1">
    <citation type="submission" date="2021-01" db="EMBL/GenBank/DDBJ databases">
        <authorList>
            <person name="Corre E."/>
            <person name="Pelletier E."/>
            <person name="Niang G."/>
            <person name="Scheremetjew M."/>
            <person name="Finn R."/>
            <person name="Kale V."/>
            <person name="Holt S."/>
            <person name="Cochrane G."/>
            <person name="Meng A."/>
            <person name="Brown T."/>
            <person name="Cohen L."/>
        </authorList>
    </citation>
    <scope>NUCLEOTIDE SEQUENCE</scope>
    <source>
        <strain evidence="5">WS</strain>
    </source>
</reference>
<feature type="compositionally biased region" description="Low complexity" evidence="2">
    <location>
        <begin position="334"/>
        <end position="343"/>
    </location>
</feature>
<dbReference type="PROSITE" id="PS50090">
    <property type="entry name" value="MYB_LIKE"/>
    <property type="match status" value="1"/>
</dbReference>
<evidence type="ECO:0000259" key="4">
    <source>
        <dbReference type="PROSITE" id="PS51294"/>
    </source>
</evidence>
<gene>
    <name evidence="5" type="ORF">PCOS0759_LOCUS648</name>
</gene>
<feature type="domain" description="Myb-like" evidence="3">
    <location>
        <begin position="356"/>
        <end position="409"/>
    </location>
</feature>
<dbReference type="InterPro" id="IPR052450">
    <property type="entry name" value="TRBD-Containing_Protein"/>
</dbReference>
<dbReference type="Gene3D" id="1.10.10.60">
    <property type="entry name" value="Homeodomain-like"/>
    <property type="match status" value="1"/>
</dbReference>
<dbReference type="SUPFAM" id="SSF46689">
    <property type="entry name" value="Homeodomain-like"/>
    <property type="match status" value="1"/>
</dbReference>
<dbReference type="PROSITE" id="PS51294">
    <property type="entry name" value="HTH_MYB"/>
    <property type="match status" value="1"/>
</dbReference>
<evidence type="ECO:0000256" key="2">
    <source>
        <dbReference type="SAM" id="MobiDB-lite"/>
    </source>
</evidence>
<feature type="region of interest" description="Disordered" evidence="2">
    <location>
        <begin position="449"/>
        <end position="469"/>
    </location>
</feature>
<sequence length="469" mass="53113">MLSPYQAAPEAIITAEKQLGETSNCLLHDHQQQPQIEKKQCDDASPAILAAQQKEESKTGPHTTHHTESSNIPIKMPHIKSKRKRKAVQSLLRLRALDAGNFLLQGKDSLQINAYKGDEGMSADKKMPKHKRKAQEGLAHLVARAPTRLGEPPREVNTTTWDTFSYDEYEDDLYYEHRSSNGLTVSTQEAEELWQNIFSQESMRRASHNTNSRQGTGASMIRHLSDAQFDTMHAMFAVPHQFSDGDVNHFFVNEEFRNPNVVPQPEGRKNILYGDRKEPIVGANPAATVPPTPVKEPKTRSRSSTNTAAAAADNAEWAQGADLADDEDFDINVQRSSRATTTKAAKRKRQRAKPKSGSTAKIPWSEEELRALFKGFNKYPRNWRKIQAHDGVLLRRTAISIKEKYRKTMVKAWEGDMDLRQLIGQYIDYEQAIIDDNIAYSATQYRKRLASKRKRPVGTPEKSRKRGKK</sequence>
<feature type="domain" description="HTH myb-type" evidence="4">
    <location>
        <begin position="363"/>
        <end position="413"/>
    </location>
</feature>
<dbReference type="SMART" id="SM00717">
    <property type="entry name" value="SANT"/>
    <property type="match status" value="1"/>
</dbReference>
<evidence type="ECO:0008006" key="6">
    <source>
        <dbReference type="Google" id="ProtNLM"/>
    </source>
</evidence>
<dbReference type="InterPro" id="IPR017930">
    <property type="entry name" value="Myb_dom"/>
</dbReference>
<evidence type="ECO:0000259" key="3">
    <source>
        <dbReference type="PROSITE" id="PS50090"/>
    </source>
</evidence>
<protein>
    <recommendedName>
        <fullName evidence="6">Myb-like domain-containing protein</fullName>
    </recommendedName>
</protein>
<keyword evidence="1" id="KW-0539">Nucleus</keyword>